<keyword evidence="1" id="KW-1185">Reference proteome</keyword>
<proteinExistence type="predicted"/>
<organism evidence="1 2">
    <name type="scientific">Meloidogyne javanica</name>
    <name type="common">Root-knot nematode worm</name>
    <dbReference type="NCBI Taxonomy" id="6303"/>
    <lineage>
        <taxon>Eukaryota</taxon>
        <taxon>Metazoa</taxon>
        <taxon>Ecdysozoa</taxon>
        <taxon>Nematoda</taxon>
        <taxon>Chromadorea</taxon>
        <taxon>Rhabditida</taxon>
        <taxon>Tylenchina</taxon>
        <taxon>Tylenchomorpha</taxon>
        <taxon>Tylenchoidea</taxon>
        <taxon>Meloidogynidae</taxon>
        <taxon>Meloidogyninae</taxon>
        <taxon>Meloidogyne</taxon>
        <taxon>Meloidogyne incognita group</taxon>
    </lineage>
</organism>
<evidence type="ECO:0000313" key="2">
    <source>
        <dbReference type="WBParaSite" id="scaffold7149_cov178.g11716"/>
    </source>
</evidence>
<accession>A0A915N1I4</accession>
<name>A0A915N1I4_MELJA</name>
<protein>
    <submittedName>
        <fullName evidence="2">Metalloendopeptidase</fullName>
    </submittedName>
</protein>
<reference evidence="2" key="1">
    <citation type="submission" date="2022-11" db="UniProtKB">
        <authorList>
            <consortium name="WormBaseParasite"/>
        </authorList>
    </citation>
    <scope>IDENTIFICATION</scope>
</reference>
<evidence type="ECO:0000313" key="1">
    <source>
        <dbReference type="Proteomes" id="UP000887561"/>
    </source>
</evidence>
<dbReference type="Proteomes" id="UP000887561">
    <property type="component" value="Unplaced"/>
</dbReference>
<dbReference type="WBParaSite" id="scaffold7149_cov178.g11716">
    <property type="protein sequence ID" value="scaffold7149_cov178.g11716"/>
    <property type="gene ID" value="scaffold7149_cov178.g11716"/>
</dbReference>
<sequence length="130" mass="15219">MRSLLINICRYLVLHTTYGICQDDMKLRFIFEEEDIWDDPKSCGYYLAFQGIKDSIHIRAAHARIGHKLFAILAHELAHRIVRRVFQIKNDDTSDGVDGHGPIFQGIKKTMKMRFDTAIHSRIKKKFPFQ</sequence>
<dbReference type="AlphaFoldDB" id="A0A915N1I4"/>